<name>A0ACC0WEI5_9STRA</name>
<keyword evidence="2" id="KW-1185">Reference proteome</keyword>
<dbReference type="EMBL" id="CM047581">
    <property type="protein sequence ID" value="KAI9916827.1"/>
    <property type="molecule type" value="Genomic_DNA"/>
</dbReference>
<protein>
    <submittedName>
        <fullName evidence="1">Uncharacterized protein</fullName>
    </submittedName>
</protein>
<accession>A0ACC0WEI5</accession>
<evidence type="ECO:0000313" key="2">
    <source>
        <dbReference type="Proteomes" id="UP001163321"/>
    </source>
</evidence>
<organism evidence="1 2">
    <name type="scientific">Peronosclerospora sorghi</name>
    <dbReference type="NCBI Taxonomy" id="230839"/>
    <lineage>
        <taxon>Eukaryota</taxon>
        <taxon>Sar</taxon>
        <taxon>Stramenopiles</taxon>
        <taxon>Oomycota</taxon>
        <taxon>Peronosporomycetes</taxon>
        <taxon>Peronosporales</taxon>
        <taxon>Peronosporaceae</taxon>
        <taxon>Peronosclerospora</taxon>
    </lineage>
</organism>
<evidence type="ECO:0000313" key="1">
    <source>
        <dbReference type="EMBL" id="KAI9916827.1"/>
    </source>
</evidence>
<sequence length="59" mass="6622">MERFNAAFHRNFSSHDKELVVLDRNVATQGATHCHVQLVGVPKEKAKTARDVFETEGAK</sequence>
<gene>
    <name evidence="1" type="ORF">PsorP6_018151</name>
</gene>
<proteinExistence type="predicted"/>
<comment type="caution">
    <text evidence="1">The sequence shown here is derived from an EMBL/GenBank/DDBJ whole genome shotgun (WGS) entry which is preliminary data.</text>
</comment>
<reference evidence="1 2" key="1">
    <citation type="journal article" date="2022" name="bioRxiv">
        <title>The genome of the oomycete Peronosclerospora sorghi, a cosmopolitan pathogen of maize and sorghum, is inflated with dispersed pseudogenes.</title>
        <authorList>
            <person name="Fletcher K."/>
            <person name="Martin F."/>
            <person name="Isakeit T."/>
            <person name="Cavanaugh K."/>
            <person name="Magill C."/>
            <person name="Michelmore R."/>
        </authorList>
    </citation>
    <scope>NUCLEOTIDE SEQUENCE [LARGE SCALE GENOMIC DNA]</scope>
    <source>
        <strain evidence="1">P6</strain>
    </source>
</reference>
<dbReference type="Proteomes" id="UP001163321">
    <property type="component" value="Chromosome 2"/>
</dbReference>